<evidence type="ECO:0000313" key="2">
    <source>
        <dbReference type="EMBL" id="MBS4212213.1"/>
    </source>
</evidence>
<dbReference type="Pfam" id="PF03992">
    <property type="entry name" value="ABM"/>
    <property type="match status" value="1"/>
</dbReference>
<accession>A0A942U3Q6</accession>
<evidence type="ECO:0000259" key="1">
    <source>
        <dbReference type="PROSITE" id="PS51725"/>
    </source>
</evidence>
<dbReference type="InterPro" id="IPR007138">
    <property type="entry name" value="ABM_dom"/>
</dbReference>
<proteinExistence type="predicted"/>
<dbReference type="InterPro" id="IPR011008">
    <property type="entry name" value="Dimeric_a/b-barrel"/>
</dbReference>
<comment type="caution">
    <text evidence="2">The sequence shown here is derived from an EMBL/GenBank/DDBJ whole genome shotgun (WGS) entry which is preliminary data.</text>
</comment>
<dbReference type="InterPro" id="IPR050404">
    <property type="entry name" value="Heme-degrading_MO"/>
</dbReference>
<keyword evidence="3" id="KW-1185">Reference proteome</keyword>
<dbReference type="SUPFAM" id="SSF54909">
    <property type="entry name" value="Dimeric alpha+beta barrel"/>
    <property type="match status" value="1"/>
</dbReference>
<reference evidence="2" key="1">
    <citation type="submission" date="2021-05" db="EMBL/GenBank/DDBJ databases">
        <title>Novel Bacillus species.</title>
        <authorList>
            <person name="Liu G."/>
        </authorList>
    </citation>
    <scope>NUCLEOTIDE SEQUENCE</scope>
    <source>
        <strain evidence="2">FJAT-49825</strain>
    </source>
</reference>
<dbReference type="Proteomes" id="UP000679749">
    <property type="component" value="Unassembled WGS sequence"/>
</dbReference>
<keyword evidence="2" id="KW-0503">Monooxygenase</keyword>
<feature type="domain" description="ABM" evidence="1">
    <location>
        <begin position="66"/>
        <end position="157"/>
    </location>
</feature>
<keyword evidence="2" id="KW-0560">Oxidoreductase</keyword>
<dbReference type="AlphaFoldDB" id="A0A942U3Q6"/>
<dbReference type="PROSITE" id="PS51725">
    <property type="entry name" value="ABM"/>
    <property type="match status" value="1"/>
</dbReference>
<dbReference type="Gene3D" id="3.30.70.100">
    <property type="match status" value="1"/>
</dbReference>
<dbReference type="GO" id="GO:0004497">
    <property type="term" value="F:monooxygenase activity"/>
    <property type="evidence" value="ECO:0007669"/>
    <property type="project" value="UniProtKB-KW"/>
</dbReference>
<protein>
    <submittedName>
        <fullName evidence="2">Antibiotic biosynthesis monooxygenase</fullName>
    </submittedName>
</protein>
<dbReference type="RefSeq" id="WP_213116677.1">
    <property type="nucleotide sequence ID" value="NZ_JAGYPF010000001.1"/>
</dbReference>
<gene>
    <name evidence="2" type="ORF">KHA99_07035</name>
</gene>
<dbReference type="EMBL" id="JAGYPF010000001">
    <property type="protein sequence ID" value="MBS4212213.1"/>
    <property type="molecule type" value="Genomic_DNA"/>
</dbReference>
<dbReference type="PANTHER" id="PTHR34474">
    <property type="entry name" value="SIGNAL TRANSDUCTION PROTEIN TRAP"/>
    <property type="match status" value="1"/>
</dbReference>
<sequence length="164" mass="18522">MTVYITSGTLDFLKTIKVKYPAEKIIMMSSANGALLFHETAGKTVFNEPRKYEVFESIGVMSGEGFVVMKNIPVTPEGHPIFEHHLKNESRKLEGTPGFIALRGLRPLASNTYVIMIVWTDEKSFEDWHVTNSFLEGDKNNPENDDLPNIFESAPYISSYTIED</sequence>
<evidence type="ECO:0000313" key="3">
    <source>
        <dbReference type="Proteomes" id="UP000679749"/>
    </source>
</evidence>
<name>A0A942U3Q6_9BACI</name>
<dbReference type="PANTHER" id="PTHR34474:SF2">
    <property type="entry name" value="SIGNAL TRANSDUCTION PROTEIN TRAP"/>
    <property type="match status" value="1"/>
</dbReference>
<organism evidence="2 3">
    <name type="scientific">Neobacillus rhizophilus</name>
    <dbReference type="NCBI Taxonomy" id="2833579"/>
    <lineage>
        <taxon>Bacteria</taxon>
        <taxon>Bacillati</taxon>
        <taxon>Bacillota</taxon>
        <taxon>Bacilli</taxon>
        <taxon>Bacillales</taxon>
        <taxon>Bacillaceae</taxon>
        <taxon>Neobacillus</taxon>
    </lineage>
</organism>